<gene>
    <name evidence="2" type="ORF">DILT_LOCUS5756</name>
</gene>
<reference evidence="2 3" key="1">
    <citation type="submission" date="2018-11" db="EMBL/GenBank/DDBJ databases">
        <authorList>
            <consortium name="Pathogen Informatics"/>
        </authorList>
    </citation>
    <scope>NUCLEOTIDE SEQUENCE [LARGE SCALE GENOMIC DNA]</scope>
</reference>
<organism evidence="2 3">
    <name type="scientific">Dibothriocephalus latus</name>
    <name type="common">Fish tapeworm</name>
    <name type="synonym">Diphyllobothrium latum</name>
    <dbReference type="NCBI Taxonomy" id="60516"/>
    <lineage>
        <taxon>Eukaryota</taxon>
        <taxon>Metazoa</taxon>
        <taxon>Spiralia</taxon>
        <taxon>Lophotrochozoa</taxon>
        <taxon>Platyhelminthes</taxon>
        <taxon>Cestoda</taxon>
        <taxon>Eucestoda</taxon>
        <taxon>Diphyllobothriidea</taxon>
        <taxon>Diphyllobothriidae</taxon>
        <taxon>Dibothriocephalus</taxon>
    </lineage>
</organism>
<name>A0A3P7KXR6_DIBLA</name>
<dbReference type="PANTHER" id="PTHR47570:SF1">
    <property type="entry name" value="ZINC ION BINDING PROTEIN"/>
    <property type="match status" value="1"/>
</dbReference>
<dbReference type="EMBL" id="UYRU01048075">
    <property type="protein sequence ID" value="VDN09925.1"/>
    <property type="molecule type" value="Genomic_DNA"/>
</dbReference>
<evidence type="ECO:0000313" key="2">
    <source>
        <dbReference type="EMBL" id="VDN09925.1"/>
    </source>
</evidence>
<accession>A0A3P7KXR6</accession>
<feature type="domain" description="Mitochondrial splicing suppressor 51-like C-terminal" evidence="1">
    <location>
        <begin position="92"/>
        <end position="282"/>
    </location>
</feature>
<dbReference type="OrthoDB" id="5282002at2759"/>
<dbReference type="InterPro" id="IPR046824">
    <property type="entry name" value="Mss51-like_C"/>
</dbReference>
<keyword evidence="3" id="KW-1185">Reference proteome</keyword>
<evidence type="ECO:0000259" key="1">
    <source>
        <dbReference type="Pfam" id="PF20179"/>
    </source>
</evidence>
<dbReference type="Proteomes" id="UP000281553">
    <property type="component" value="Unassembled WGS sequence"/>
</dbReference>
<evidence type="ECO:0000313" key="3">
    <source>
        <dbReference type="Proteomes" id="UP000281553"/>
    </source>
</evidence>
<proteinExistence type="predicted"/>
<sequence length="315" mass="35185">MTFWDGLISTDPSRLDSSSTSPDLFAAREEVAYLNAYSSPSEAILLSTTPPIEPSVPGRPRLLSVNLSDWASFYAWRGLPLTSPLALLLHWPLTVYFILNNFLRHVGEDAYLSVVYQESLTIHLVGVEKEVDLLPVFKELEHLISPDIKCVQLVFIGPSISPAASSTSWYLSPRISARLWRGLYHNFIAEGLRCGRTETPDLVIGFNAGLATYSTWPETVDLLNKLGKPVFFTDSCQYSCLCSLRVLEELTRKSAGEVGPKSTDFDFLCSLVLNPFRSPLRIPSMSTKWPWLSNAFIFSPSVDLSLTKQMLDVKL</sequence>
<protein>
    <recommendedName>
        <fullName evidence="1">Mitochondrial splicing suppressor 51-like C-terminal domain-containing protein</fullName>
    </recommendedName>
</protein>
<dbReference type="AlphaFoldDB" id="A0A3P7KXR6"/>
<dbReference type="Pfam" id="PF20179">
    <property type="entry name" value="MSS51_C"/>
    <property type="match status" value="1"/>
</dbReference>
<dbReference type="PANTHER" id="PTHR47570">
    <property type="entry name" value="ZINC ION BINDING PROTEIN"/>
    <property type="match status" value="1"/>
</dbReference>